<keyword evidence="2" id="KW-1185">Reference proteome</keyword>
<dbReference type="RefSeq" id="WP_089384464.1">
    <property type="nucleotide sequence ID" value="NZ_FZNQ01000006.1"/>
</dbReference>
<proteinExistence type="predicted"/>
<organism evidence="1 2">
    <name type="scientific">Halorubrum vacuolatum</name>
    <name type="common">Natronobacterium vacuolatum</name>
    <dbReference type="NCBI Taxonomy" id="63740"/>
    <lineage>
        <taxon>Archaea</taxon>
        <taxon>Methanobacteriati</taxon>
        <taxon>Methanobacteriota</taxon>
        <taxon>Stenosarchaea group</taxon>
        <taxon>Halobacteria</taxon>
        <taxon>Halobacteriales</taxon>
        <taxon>Haloferacaceae</taxon>
        <taxon>Halorubrum</taxon>
    </lineage>
</organism>
<evidence type="ECO:0000313" key="1">
    <source>
        <dbReference type="EMBL" id="SNR42874.1"/>
    </source>
</evidence>
<dbReference type="AlphaFoldDB" id="A0A238W9A7"/>
<protein>
    <submittedName>
        <fullName evidence="1">Uncharacterized protein</fullName>
    </submittedName>
</protein>
<sequence length="108" mass="12026">MPKKTIEVSERVFEKLSKHKGNNTWDEHLGKMADATYDDIAYLNPTSISDFAEDTDQYSWRVTASNQGRIQLTIQSEEADSMITSELSNLSPSEGVVVQLVEGSPSTE</sequence>
<dbReference type="Proteomes" id="UP000198397">
    <property type="component" value="Unassembled WGS sequence"/>
</dbReference>
<evidence type="ECO:0000313" key="2">
    <source>
        <dbReference type="Proteomes" id="UP000198397"/>
    </source>
</evidence>
<reference evidence="1 2" key="1">
    <citation type="submission" date="2017-06" db="EMBL/GenBank/DDBJ databases">
        <authorList>
            <person name="Kim H.J."/>
            <person name="Triplett B.A."/>
        </authorList>
    </citation>
    <scope>NUCLEOTIDE SEQUENCE [LARGE SCALE GENOMIC DNA]</scope>
    <source>
        <strain evidence="1 2">DSM 8800</strain>
    </source>
</reference>
<dbReference type="EMBL" id="FZNQ01000006">
    <property type="protein sequence ID" value="SNR42874.1"/>
    <property type="molecule type" value="Genomic_DNA"/>
</dbReference>
<gene>
    <name evidence="1" type="ORF">SAMN06264855_10640</name>
</gene>
<accession>A0A238W9A7</accession>
<name>A0A238W9A7_HALVU</name>